<keyword evidence="3" id="KW-1185">Reference proteome</keyword>
<accession>A0AAV8X5D7</accession>
<dbReference type="AlphaFoldDB" id="A0AAV8X5D7"/>
<evidence type="ECO:0000313" key="2">
    <source>
        <dbReference type="EMBL" id="KAJ8933621.1"/>
    </source>
</evidence>
<reference evidence="2" key="1">
    <citation type="journal article" date="2023" name="Insect Mol. Biol.">
        <title>Genome sequencing provides insights into the evolution of gene families encoding plant cell wall-degrading enzymes in longhorned beetles.</title>
        <authorList>
            <person name="Shin N.R."/>
            <person name="Okamura Y."/>
            <person name="Kirsch R."/>
            <person name="Pauchet Y."/>
        </authorList>
    </citation>
    <scope>NUCLEOTIDE SEQUENCE</scope>
    <source>
        <strain evidence="2">AMC_N1</strain>
    </source>
</reference>
<dbReference type="Proteomes" id="UP001162162">
    <property type="component" value="Unassembled WGS sequence"/>
</dbReference>
<sequence>MNEDCIHFAFAFLSLSSAADDPELAKCKCWEGYQPQKWEKRVQCFGILLLNVQDCNVPERPKCVCSGNVTGILSDSSGVWCSEYTSGKDHRKWECENKEDWAKFYAENPKEKP</sequence>
<organism evidence="2 3">
    <name type="scientific">Aromia moschata</name>
    <dbReference type="NCBI Taxonomy" id="1265417"/>
    <lineage>
        <taxon>Eukaryota</taxon>
        <taxon>Metazoa</taxon>
        <taxon>Ecdysozoa</taxon>
        <taxon>Arthropoda</taxon>
        <taxon>Hexapoda</taxon>
        <taxon>Insecta</taxon>
        <taxon>Pterygota</taxon>
        <taxon>Neoptera</taxon>
        <taxon>Endopterygota</taxon>
        <taxon>Coleoptera</taxon>
        <taxon>Polyphaga</taxon>
        <taxon>Cucujiformia</taxon>
        <taxon>Chrysomeloidea</taxon>
        <taxon>Cerambycidae</taxon>
        <taxon>Cerambycinae</taxon>
        <taxon>Callichromatini</taxon>
        <taxon>Aromia</taxon>
    </lineage>
</organism>
<feature type="chain" id="PRO_5043339421" evidence="1">
    <location>
        <begin position="19"/>
        <end position="113"/>
    </location>
</feature>
<evidence type="ECO:0000256" key="1">
    <source>
        <dbReference type="SAM" id="SignalP"/>
    </source>
</evidence>
<name>A0AAV8X5D7_9CUCU</name>
<proteinExistence type="predicted"/>
<feature type="signal peptide" evidence="1">
    <location>
        <begin position="1"/>
        <end position="18"/>
    </location>
</feature>
<dbReference type="EMBL" id="JAPWTK010001186">
    <property type="protein sequence ID" value="KAJ8933621.1"/>
    <property type="molecule type" value="Genomic_DNA"/>
</dbReference>
<evidence type="ECO:0000313" key="3">
    <source>
        <dbReference type="Proteomes" id="UP001162162"/>
    </source>
</evidence>
<gene>
    <name evidence="2" type="ORF">NQ318_002819</name>
</gene>
<keyword evidence="1" id="KW-0732">Signal</keyword>
<protein>
    <submittedName>
        <fullName evidence="2">Uncharacterized protein</fullName>
    </submittedName>
</protein>
<comment type="caution">
    <text evidence="2">The sequence shown here is derived from an EMBL/GenBank/DDBJ whole genome shotgun (WGS) entry which is preliminary data.</text>
</comment>